<feature type="domain" description="TRAP C4-dicarboxylate transport system permease DctM subunit" evidence="8">
    <location>
        <begin position="7"/>
        <end position="415"/>
    </location>
</feature>
<feature type="transmembrane region" description="Helical" evidence="7">
    <location>
        <begin position="357"/>
        <end position="384"/>
    </location>
</feature>
<dbReference type="GO" id="GO:0022857">
    <property type="term" value="F:transmembrane transporter activity"/>
    <property type="evidence" value="ECO:0007669"/>
    <property type="project" value="UniProtKB-UniRule"/>
</dbReference>
<dbReference type="GO" id="GO:0005886">
    <property type="term" value="C:plasma membrane"/>
    <property type="evidence" value="ECO:0007669"/>
    <property type="project" value="UniProtKB-SubCell"/>
</dbReference>
<feature type="transmembrane region" description="Helical" evidence="7">
    <location>
        <begin position="333"/>
        <end position="351"/>
    </location>
</feature>
<dbReference type="PANTHER" id="PTHR33362:SF2">
    <property type="entry name" value="TRAP TRANSPORTER LARGE PERMEASE PROTEIN"/>
    <property type="match status" value="1"/>
</dbReference>
<evidence type="ECO:0000256" key="7">
    <source>
        <dbReference type="RuleBase" id="RU369079"/>
    </source>
</evidence>
<feature type="transmembrane region" description="Helical" evidence="7">
    <location>
        <begin position="45"/>
        <end position="67"/>
    </location>
</feature>
<comment type="function">
    <text evidence="7">Part of the tripartite ATP-independent periplasmic (TRAP) transport system.</text>
</comment>
<evidence type="ECO:0000313" key="9">
    <source>
        <dbReference type="EMBL" id="MXN20763.1"/>
    </source>
</evidence>
<comment type="similarity">
    <text evidence="7">Belongs to the TRAP transporter large permease family.</text>
</comment>
<keyword evidence="5 7" id="KW-1133">Transmembrane helix</keyword>
<evidence type="ECO:0000256" key="4">
    <source>
        <dbReference type="ARBA" id="ARBA00022692"/>
    </source>
</evidence>
<sequence length="425" mass="44243">MILAGGGFLLLLISGLPIVLALGISALLAIELTTNVPVTIVAQRIYGGINSFTLMAIPFFVASGLLMEAGGIARRFVNLAGALVGWITGSLYLVAIVTGTGLAAISGSGSADTAAISAVMTPEMRKRGYDIDLAAAVIAASGSLASIIPPSIVMIVIAITANQSIGAMFLGGIVPGLLVMAGLMVGCWLHARRDPAISADREVFTLRRLGESFVSAAPGLLVPVVIIGGIVGGVFTATEAACVALFATLAITLFIYRELKLSDLPRICLRAISLSATVLIIIATASVFTWFIATQGFPALLRGWLTGITANPVVFLLIINVLLLIVGMFMESTSAVLILLPIFLPIAQSYGIDPVQFGIITALNLSIGLITPPYGICLYVAASVAGRRIEQVSRRVWLPLACMLVVLALVTYVPAVSLWLPSVAM</sequence>
<feature type="transmembrane region" description="Helical" evidence="7">
    <location>
        <begin position="76"/>
        <end position="95"/>
    </location>
</feature>
<keyword evidence="3 7" id="KW-0997">Cell inner membrane</keyword>
<comment type="subunit">
    <text evidence="7">The complex comprises the extracytoplasmic solute receptor protein and the two transmembrane proteins.</text>
</comment>
<organism evidence="9 10">
    <name type="scientific">Pseudooceanicola albus</name>
    <dbReference type="NCBI Taxonomy" id="2692189"/>
    <lineage>
        <taxon>Bacteria</taxon>
        <taxon>Pseudomonadati</taxon>
        <taxon>Pseudomonadota</taxon>
        <taxon>Alphaproteobacteria</taxon>
        <taxon>Rhodobacterales</taxon>
        <taxon>Paracoccaceae</taxon>
        <taxon>Pseudooceanicola</taxon>
    </lineage>
</organism>
<evidence type="ECO:0000256" key="5">
    <source>
        <dbReference type="ARBA" id="ARBA00022989"/>
    </source>
</evidence>
<comment type="subcellular location">
    <subcellularLocation>
        <location evidence="1 7">Cell inner membrane</location>
        <topology evidence="1 7">Multi-pass membrane protein</topology>
    </subcellularLocation>
</comment>
<dbReference type="AlphaFoldDB" id="A0A6L7GDB2"/>
<feature type="transmembrane region" description="Helical" evidence="7">
    <location>
        <begin position="212"/>
        <end position="231"/>
    </location>
</feature>
<accession>A0A6L7GDB2</accession>
<reference evidence="9 10" key="1">
    <citation type="submission" date="2019-12" db="EMBL/GenBank/DDBJ databases">
        <authorList>
            <person name="Li M."/>
        </authorList>
    </citation>
    <scope>NUCLEOTIDE SEQUENCE [LARGE SCALE GENOMIC DNA]</scope>
    <source>
        <strain evidence="9 10">GBMRC 2024</strain>
    </source>
</reference>
<dbReference type="Proteomes" id="UP000477911">
    <property type="component" value="Unassembled WGS sequence"/>
</dbReference>
<keyword evidence="2" id="KW-1003">Cell membrane</keyword>
<evidence type="ECO:0000256" key="3">
    <source>
        <dbReference type="ARBA" id="ARBA00022519"/>
    </source>
</evidence>
<feature type="transmembrane region" description="Helical" evidence="7">
    <location>
        <begin position="165"/>
        <end position="191"/>
    </location>
</feature>
<keyword evidence="7" id="KW-0813">Transport</keyword>
<keyword evidence="6 7" id="KW-0472">Membrane</keyword>
<dbReference type="InterPro" id="IPR010656">
    <property type="entry name" value="DctM"/>
</dbReference>
<proteinExistence type="inferred from homology"/>
<evidence type="ECO:0000256" key="6">
    <source>
        <dbReference type="ARBA" id="ARBA00023136"/>
    </source>
</evidence>
<evidence type="ECO:0000313" key="10">
    <source>
        <dbReference type="Proteomes" id="UP000477911"/>
    </source>
</evidence>
<dbReference type="PIRSF" id="PIRSF006066">
    <property type="entry name" value="HI0050"/>
    <property type="match status" value="1"/>
</dbReference>
<dbReference type="Pfam" id="PF06808">
    <property type="entry name" value="DctM"/>
    <property type="match status" value="1"/>
</dbReference>
<keyword evidence="10" id="KW-1185">Reference proteome</keyword>
<protein>
    <recommendedName>
        <fullName evidence="7">TRAP transporter large permease protein</fullName>
    </recommendedName>
</protein>
<dbReference type="PANTHER" id="PTHR33362">
    <property type="entry name" value="SIALIC ACID TRAP TRANSPORTER PERMEASE PROTEIN SIAT-RELATED"/>
    <property type="match status" value="1"/>
</dbReference>
<feature type="transmembrane region" description="Helical" evidence="7">
    <location>
        <begin position="268"/>
        <end position="292"/>
    </location>
</feature>
<gene>
    <name evidence="9" type="ORF">GR170_23290</name>
</gene>
<dbReference type="InterPro" id="IPR004681">
    <property type="entry name" value="TRAP_DctM"/>
</dbReference>
<feature type="transmembrane region" description="Helical" evidence="7">
    <location>
        <begin position="304"/>
        <end position="326"/>
    </location>
</feature>
<feature type="transmembrane region" description="Helical" evidence="7">
    <location>
        <begin position="133"/>
        <end position="159"/>
    </location>
</feature>
<feature type="transmembrane region" description="Helical" evidence="7">
    <location>
        <begin position="396"/>
        <end position="420"/>
    </location>
</feature>
<comment type="caution">
    <text evidence="9">The sequence shown here is derived from an EMBL/GenBank/DDBJ whole genome shotgun (WGS) entry which is preliminary data.</text>
</comment>
<dbReference type="NCBIfam" id="TIGR00786">
    <property type="entry name" value="dctM"/>
    <property type="match status" value="1"/>
</dbReference>
<dbReference type="EMBL" id="WUMU01000034">
    <property type="protein sequence ID" value="MXN20763.1"/>
    <property type="molecule type" value="Genomic_DNA"/>
</dbReference>
<name>A0A6L7GDB2_9RHOB</name>
<evidence type="ECO:0000256" key="1">
    <source>
        <dbReference type="ARBA" id="ARBA00004429"/>
    </source>
</evidence>
<keyword evidence="4 7" id="KW-0812">Transmembrane</keyword>
<dbReference type="RefSeq" id="WP_160896884.1">
    <property type="nucleotide sequence ID" value="NZ_WUMU01000034.1"/>
</dbReference>
<evidence type="ECO:0000259" key="8">
    <source>
        <dbReference type="Pfam" id="PF06808"/>
    </source>
</evidence>
<evidence type="ECO:0000256" key="2">
    <source>
        <dbReference type="ARBA" id="ARBA00022475"/>
    </source>
</evidence>
<feature type="transmembrane region" description="Helical" evidence="7">
    <location>
        <begin position="237"/>
        <end position="256"/>
    </location>
</feature>